<protein>
    <submittedName>
        <fullName evidence="3">Uncharacterized protein</fullName>
    </submittedName>
</protein>
<dbReference type="GO" id="GO:0004497">
    <property type="term" value="F:monooxygenase activity"/>
    <property type="evidence" value="ECO:0007669"/>
    <property type="project" value="TreeGrafter"/>
</dbReference>
<feature type="region of interest" description="Disordered" evidence="2">
    <location>
        <begin position="693"/>
        <end position="807"/>
    </location>
</feature>
<dbReference type="AlphaFoldDB" id="A0A077WTR7"/>
<dbReference type="InterPro" id="IPR007736">
    <property type="entry name" value="Caleosin-related"/>
</dbReference>
<proteinExistence type="inferred from homology"/>
<sequence>MTSNQSGLSSISRNSNEAFRRHMRYWDRGEKGYITPVDTSAGFMDLGYSTAFSIALGTFLSVTIAYATQESWIPDPLCRIQVNNLAKLSNYGSKQNIYNEHGYMDADKFERLYTKYAQWDPSGEHMTFSEAIHMASEQGSFGISPLLWSRAILQWFMIYCIVGKNGAFEKRDIQETYNGALFFHLRDTRSKYAYRHGNKDKRLVRQPSPSHNEDTYYREDAQPTMSHMQVQKPMIPIVQAPEAYGKHDDTLLTSMLSQQLIEDVVQSPMAAGAHIGYFDKFNTGYECFVHYPALQKYADESARYSDHPVIFNELVKANTSDIASTRSDVSLSGSNYDAENDYHSIQAMLVEDSNDIHPKQHVKLEPAVLHGLRTHDIDNNTGSHFVQTPCEIPSKAAAISRMPLEPLAGVIQSEQQEKWMTPEPYAISGTDKENTFDIPLSVGLSKNDSGYTSIIEEPEYARQKYPIELEKVSLSGLSNDQSSVDDTFDTTQSRLPVVYSEEWMLADELKAQADLQEHMFTSDVDSCYQDASESMSDNHIPQKGDDGNQLMRGLVSYEKSNVSPNWLNIGVLPGVKSDMKLYDDAVSEPEEEIMESGDLEFGLEAFPLVGVSNNQDIPLKNWLNTDNLSGVQHEMTAVYDNAQAEIPNDYIDPEIVSDMQQELDMLSGIRMDMPPAKNWLNVDLSVYEKSNPCDNVHQPVSKEESQMLKKSSSTINDATSPKDKDDIETPLPSKKDDTTKSKHHDATFDLPELTEPGKPPCEEKSKALPPLPTSTAHSSDDDEQSVASFGSIQPSTIPGLPKKQPPHHNMIVERANWPIMTDVADCKD</sequence>
<dbReference type="PANTHER" id="PTHR31495">
    <property type="entry name" value="PEROXYGENASE 3-RELATED"/>
    <property type="match status" value="1"/>
</dbReference>
<feature type="compositionally biased region" description="Polar residues" evidence="2">
    <location>
        <begin position="785"/>
        <end position="796"/>
    </location>
</feature>
<organism evidence="3">
    <name type="scientific">Lichtheimia ramosa</name>
    <dbReference type="NCBI Taxonomy" id="688394"/>
    <lineage>
        <taxon>Eukaryota</taxon>
        <taxon>Fungi</taxon>
        <taxon>Fungi incertae sedis</taxon>
        <taxon>Mucoromycota</taxon>
        <taxon>Mucoromycotina</taxon>
        <taxon>Mucoromycetes</taxon>
        <taxon>Mucorales</taxon>
        <taxon>Lichtheimiaceae</taxon>
        <taxon>Lichtheimia</taxon>
    </lineage>
</organism>
<dbReference type="PANTHER" id="PTHR31495:SF0">
    <property type="entry name" value="BINDING PROTEIN CALEOSIN, PUTATIVE (AFU_ORTHOLOGUE AFUA_5G13750)-RELATED"/>
    <property type="match status" value="1"/>
</dbReference>
<feature type="compositionally biased region" description="Basic and acidic residues" evidence="2">
    <location>
        <begin position="720"/>
        <end position="747"/>
    </location>
</feature>
<dbReference type="EMBL" id="LK023339">
    <property type="protein sequence ID" value="CDS10694.1"/>
    <property type="molecule type" value="Genomic_DNA"/>
</dbReference>
<evidence type="ECO:0000256" key="2">
    <source>
        <dbReference type="SAM" id="MobiDB-lite"/>
    </source>
</evidence>
<name>A0A077WTR7_9FUNG</name>
<evidence type="ECO:0000313" key="3">
    <source>
        <dbReference type="EMBL" id="CDS10694.1"/>
    </source>
</evidence>
<dbReference type="GO" id="GO:0005509">
    <property type="term" value="F:calcium ion binding"/>
    <property type="evidence" value="ECO:0007669"/>
    <property type="project" value="TreeGrafter"/>
</dbReference>
<comment type="similarity">
    <text evidence="1">Belongs to the caleosin family.</text>
</comment>
<dbReference type="Pfam" id="PF05042">
    <property type="entry name" value="Caleosin"/>
    <property type="match status" value="1"/>
</dbReference>
<evidence type="ECO:0000256" key="1">
    <source>
        <dbReference type="ARBA" id="ARBA00006765"/>
    </source>
</evidence>
<dbReference type="OrthoDB" id="640742at2759"/>
<feature type="compositionally biased region" description="Polar residues" evidence="2">
    <location>
        <begin position="708"/>
        <end position="719"/>
    </location>
</feature>
<accession>A0A077WTR7</accession>
<gene>
    <name evidence="3" type="ORF">LRAMOSA11180</name>
</gene>
<reference evidence="3" key="1">
    <citation type="journal article" date="2014" name="Genome Announc.">
        <title>De novo whole-genome sequence and genome annotation of Lichtheimia ramosa.</title>
        <authorList>
            <person name="Linde J."/>
            <person name="Schwartze V."/>
            <person name="Binder U."/>
            <person name="Lass-Florl C."/>
            <person name="Voigt K."/>
            <person name="Horn F."/>
        </authorList>
    </citation>
    <scope>NUCLEOTIDE SEQUENCE</scope>
    <source>
        <strain evidence="3">JMRC FSU:6197</strain>
    </source>
</reference>